<evidence type="ECO:0000256" key="2">
    <source>
        <dbReference type="ARBA" id="ARBA00022801"/>
    </source>
</evidence>
<keyword evidence="2" id="KW-0378">Hydrolase</keyword>
<dbReference type="GO" id="GO:0004439">
    <property type="term" value="F:phosphatidylinositol-4,5-bisphosphate 5-phosphatase activity"/>
    <property type="evidence" value="ECO:0007669"/>
    <property type="project" value="TreeGrafter"/>
</dbReference>
<comment type="caution">
    <text evidence="5">The sequence shown here is derived from an EMBL/GenBank/DDBJ whole genome shotgun (WGS) entry which is preliminary data.</text>
</comment>
<dbReference type="Pfam" id="PF22669">
    <property type="entry name" value="Exo_endo_phos2"/>
    <property type="match status" value="2"/>
</dbReference>
<evidence type="ECO:0000313" key="6">
    <source>
        <dbReference type="Proteomes" id="UP000631114"/>
    </source>
</evidence>
<evidence type="ECO:0000259" key="4">
    <source>
        <dbReference type="SMART" id="SM00128"/>
    </source>
</evidence>
<dbReference type="GO" id="GO:0034485">
    <property type="term" value="F:phosphatidylinositol-3,4,5-trisphosphate 5-phosphatase activity"/>
    <property type="evidence" value="ECO:0007669"/>
    <property type="project" value="TreeGrafter"/>
</dbReference>
<gene>
    <name evidence="5" type="ORF">IFM89_039340</name>
</gene>
<dbReference type="InterPro" id="IPR045849">
    <property type="entry name" value="IP5P_plant"/>
</dbReference>
<dbReference type="SUPFAM" id="SSF56219">
    <property type="entry name" value="DNase I-like"/>
    <property type="match status" value="2"/>
</dbReference>
<name>A0A835LYC7_9MAGN</name>
<keyword evidence="6" id="KW-1185">Reference proteome</keyword>
<feature type="domain" description="Inositol polyphosphate-related phosphatase" evidence="4">
    <location>
        <begin position="401"/>
        <end position="735"/>
    </location>
</feature>
<dbReference type="OrthoDB" id="62798at2759"/>
<accession>A0A835LYC7</accession>
<organism evidence="5 6">
    <name type="scientific">Coptis chinensis</name>
    <dbReference type="NCBI Taxonomy" id="261450"/>
    <lineage>
        <taxon>Eukaryota</taxon>
        <taxon>Viridiplantae</taxon>
        <taxon>Streptophyta</taxon>
        <taxon>Embryophyta</taxon>
        <taxon>Tracheophyta</taxon>
        <taxon>Spermatophyta</taxon>
        <taxon>Magnoliopsida</taxon>
        <taxon>Ranunculales</taxon>
        <taxon>Ranunculaceae</taxon>
        <taxon>Coptidoideae</taxon>
        <taxon>Coptis</taxon>
    </lineage>
</organism>
<dbReference type="GO" id="GO:0004445">
    <property type="term" value="F:inositol-polyphosphate 5-phosphatase activity"/>
    <property type="evidence" value="ECO:0007669"/>
    <property type="project" value="InterPro"/>
</dbReference>
<comment type="similarity">
    <text evidence="1">Belongs to the inositol polyphosphate 5-phosphatase family.</text>
</comment>
<dbReference type="AlphaFoldDB" id="A0A835LYC7"/>
<dbReference type="Proteomes" id="UP000631114">
    <property type="component" value="Unassembled WGS sequence"/>
</dbReference>
<dbReference type="GO" id="GO:0046856">
    <property type="term" value="P:phosphatidylinositol dephosphorylation"/>
    <property type="evidence" value="ECO:0007669"/>
    <property type="project" value="InterPro"/>
</dbReference>
<proteinExistence type="inferred from homology"/>
<dbReference type="PANTHER" id="PTHR45666:SF5">
    <property type="entry name" value="TYPE IV INOSITOL POLYPHOSPHATE 5-PHOSPHATASE 3"/>
    <property type="match status" value="1"/>
</dbReference>
<dbReference type="InterPro" id="IPR000300">
    <property type="entry name" value="IPPc"/>
</dbReference>
<dbReference type="PANTHER" id="PTHR45666">
    <property type="entry name" value="TYPE IV INOSITOL POLYPHOSPHATE 5-PHOSPHATASE 9"/>
    <property type="match status" value="1"/>
</dbReference>
<feature type="compositionally biased region" description="Acidic residues" evidence="3">
    <location>
        <begin position="49"/>
        <end position="70"/>
    </location>
</feature>
<feature type="compositionally biased region" description="Acidic residues" evidence="3">
    <location>
        <begin position="227"/>
        <end position="239"/>
    </location>
</feature>
<dbReference type="InterPro" id="IPR036691">
    <property type="entry name" value="Endo/exonu/phosph_ase_sf"/>
</dbReference>
<feature type="region of interest" description="Disordered" evidence="3">
    <location>
        <begin position="47"/>
        <end position="71"/>
    </location>
</feature>
<feature type="region of interest" description="Disordered" evidence="3">
    <location>
        <begin position="204"/>
        <end position="254"/>
    </location>
</feature>
<reference evidence="5 6" key="1">
    <citation type="submission" date="2020-10" db="EMBL/GenBank/DDBJ databases">
        <title>The Coptis chinensis genome and diversification of protoberbering-type alkaloids.</title>
        <authorList>
            <person name="Wang B."/>
            <person name="Shu S."/>
            <person name="Song C."/>
            <person name="Liu Y."/>
        </authorList>
    </citation>
    <scope>NUCLEOTIDE SEQUENCE [LARGE SCALE GENOMIC DNA]</scope>
    <source>
        <strain evidence="5">HL-2020</strain>
        <tissue evidence="5">Leaf</tissue>
    </source>
</reference>
<evidence type="ECO:0000256" key="3">
    <source>
        <dbReference type="SAM" id="MobiDB-lite"/>
    </source>
</evidence>
<evidence type="ECO:0000256" key="1">
    <source>
        <dbReference type="ARBA" id="ARBA00010768"/>
    </source>
</evidence>
<sequence>MKHNLRKQPERNWLEICCFGYSCLQHFWPRVVLRKWLNITTTDTGFCADTDEGGTDNDDNDSDNEDDSEWAQESRFKVKKDDWLGNNERPSETLRRARRRNSETLRAQYITTKELRHVSPFLIYKTIMMISVGTWNVGGEPPPDDLDIRDWLDVDEPADIYVLGFQEVVPLNAGNVLGAEDSRRVPQWESIIRDTLNRVQSPKTKFKCYSDPPSPSKFKPLDGIPDIGDEIYTDSDGDEERPLNDTDSDGDEEVHPLDEEYNHFEEIKHAPMTSGNDIMNSGASNLEGYCQKKGRVGSLEASLTQPKGKLSRTLSSSERISLSWPERPLDLLGQYVLERPNSLKPVKSLRTSKSFRTYKKSYTDKREGYCQIEGGLGSSEASLTQPKGKLSRTVSGLERINLGWPELPLDLLGQRVLEQPNPFKSVKSFKTSKPLRTYNSFKSSTGNMEEPSEMALLADLDLESLIHRKRRSPFVRIVSKQMVGIFLSIWVRRRLRRHIQNLRVSTVGVGVMGYIGNKASHFPLFRTFHLNDVYRSNWTYVDDFYMFQGSISVSMSIYQTLFCFICTHLTSGEKYGDELRRNADVKEIHRRTRFYPASHIGFPRTIHDHERIIWLGDLNYRINLRYEETRELISKAEWSKLAEKDQLIRELKKGRAFDGWTEGTLTFPPTYKYEFNSSKYRGEDPKSGRRNPAWCDRILSFGKGTRLLNYNRVEEMLSDHRPVKALYIAEVEVFCHKKLQKVLAFTDPELKHEDVPYVENDIGMDSLWFGEVMIKDIETASTL</sequence>
<protein>
    <recommendedName>
        <fullName evidence="4">Inositol polyphosphate-related phosphatase domain-containing protein</fullName>
    </recommendedName>
</protein>
<dbReference type="SMART" id="SM00128">
    <property type="entry name" value="IPPc"/>
    <property type="match status" value="1"/>
</dbReference>
<evidence type="ECO:0000313" key="5">
    <source>
        <dbReference type="EMBL" id="KAF9603986.1"/>
    </source>
</evidence>
<dbReference type="Gene3D" id="3.60.10.10">
    <property type="entry name" value="Endonuclease/exonuclease/phosphatase"/>
    <property type="match status" value="2"/>
</dbReference>
<dbReference type="EMBL" id="JADFTS010000006">
    <property type="protein sequence ID" value="KAF9603986.1"/>
    <property type="molecule type" value="Genomic_DNA"/>
</dbReference>